<feature type="binding site" evidence="5">
    <location>
        <position position="363"/>
    </location>
    <ligand>
        <name>pyridoxal 5'-phosphate</name>
        <dbReference type="ChEBI" id="CHEBI:597326"/>
    </ligand>
</feature>
<dbReference type="Proteomes" id="UP000184480">
    <property type="component" value="Unassembled WGS sequence"/>
</dbReference>
<keyword evidence="4 5" id="KW-0456">Lyase</keyword>
<dbReference type="EMBL" id="FQUC01000006">
    <property type="protein sequence ID" value="SHF40269.1"/>
    <property type="molecule type" value="Genomic_DNA"/>
</dbReference>
<comment type="pathway">
    <text evidence="5 8">Amino-acid biosynthesis; L-lysine biosynthesis via DAP pathway; L-lysine from DL-2,6-diaminopimelate: step 1/1.</text>
</comment>
<dbReference type="InterPro" id="IPR002986">
    <property type="entry name" value="DAP_deCOOHase_LysA"/>
</dbReference>
<dbReference type="Pfam" id="PF02784">
    <property type="entry name" value="Orn_Arg_deC_N"/>
    <property type="match status" value="1"/>
</dbReference>
<dbReference type="GO" id="GO:0030170">
    <property type="term" value="F:pyridoxal phosphate binding"/>
    <property type="evidence" value="ECO:0007669"/>
    <property type="project" value="UniProtKB-UniRule"/>
</dbReference>
<proteinExistence type="inferred from homology"/>
<organism evidence="11 12">
    <name type="scientific">Dysgonomonas macrotermitis</name>
    <dbReference type="NCBI Taxonomy" id="1346286"/>
    <lineage>
        <taxon>Bacteria</taxon>
        <taxon>Pseudomonadati</taxon>
        <taxon>Bacteroidota</taxon>
        <taxon>Bacteroidia</taxon>
        <taxon>Bacteroidales</taxon>
        <taxon>Dysgonomonadaceae</taxon>
        <taxon>Dysgonomonas</taxon>
    </lineage>
</organism>
<dbReference type="EC" id="4.1.1.20" evidence="5 6"/>
<feature type="binding site" evidence="5">
    <location>
        <position position="228"/>
    </location>
    <ligand>
        <name>pyridoxal 5'-phosphate</name>
        <dbReference type="ChEBI" id="CHEBI:597326"/>
    </ligand>
</feature>
<evidence type="ECO:0000256" key="5">
    <source>
        <dbReference type="HAMAP-Rule" id="MF_02120"/>
    </source>
</evidence>
<dbReference type="STRING" id="1346286.SAMN05444362_10624"/>
<comment type="cofactor">
    <cofactor evidence="1 5 7 8">
        <name>pyridoxal 5'-phosphate</name>
        <dbReference type="ChEBI" id="CHEBI:597326"/>
    </cofactor>
</comment>
<name>A0A1M5BCP4_9BACT</name>
<feature type="domain" description="Orn/DAP/Arg decarboxylase 2 C-terminal" evidence="9">
    <location>
        <begin position="18"/>
        <end position="361"/>
    </location>
</feature>
<evidence type="ECO:0000256" key="1">
    <source>
        <dbReference type="ARBA" id="ARBA00001933"/>
    </source>
</evidence>
<feature type="binding site" evidence="5">
    <location>
        <position position="335"/>
    </location>
    <ligand>
        <name>substrate</name>
    </ligand>
</feature>
<evidence type="ECO:0000259" key="10">
    <source>
        <dbReference type="Pfam" id="PF02784"/>
    </source>
</evidence>
<evidence type="ECO:0000256" key="6">
    <source>
        <dbReference type="NCBIfam" id="TIGR01048"/>
    </source>
</evidence>
<evidence type="ECO:0000256" key="8">
    <source>
        <dbReference type="RuleBase" id="RU003738"/>
    </source>
</evidence>
<accession>A0A1M5BCP4</accession>
<comment type="subunit">
    <text evidence="5">Homodimer.</text>
</comment>
<evidence type="ECO:0000256" key="3">
    <source>
        <dbReference type="ARBA" id="ARBA00022898"/>
    </source>
</evidence>
<feature type="domain" description="Orn/DAP/Arg decarboxylase 2 N-terminal" evidence="10">
    <location>
        <begin position="39"/>
        <end position="273"/>
    </location>
</feature>
<dbReference type="InterPro" id="IPR022644">
    <property type="entry name" value="De-COase2_N"/>
</dbReference>
<dbReference type="Gene3D" id="2.40.37.10">
    <property type="entry name" value="Lyase, Ornithine Decarboxylase, Chain A, domain 1"/>
    <property type="match status" value="1"/>
</dbReference>
<dbReference type="GO" id="GO:0008836">
    <property type="term" value="F:diaminopimelate decarboxylase activity"/>
    <property type="evidence" value="ECO:0007669"/>
    <property type="project" value="UniProtKB-UniRule"/>
</dbReference>
<feature type="active site" description="Proton donor" evidence="7">
    <location>
        <position position="334"/>
    </location>
</feature>
<dbReference type="PRINTS" id="PR01179">
    <property type="entry name" value="ODADCRBXLASE"/>
</dbReference>
<dbReference type="PANTHER" id="PTHR43727">
    <property type="entry name" value="DIAMINOPIMELATE DECARBOXYLASE"/>
    <property type="match status" value="1"/>
</dbReference>
<dbReference type="UniPathway" id="UPA00034">
    <property type="reaction ID" value="UER00027"/>
</dbReference>
<feature type="binding site" evidence="5">
    <location>
        <begin position="266"/>
        <end position="269"/>
    </location>
    <ligand>
        <name>pyridoxal 5'-phosphate</name>
        <dbReference type="ChEBI" id="CHEBI:597326"/>
    </ligand>
</feature>
<dbReference type="GO" id="GO:0009089">
    <property type="term" value="P:lysine biosynthetic process via diaminopimelate"/>
    <property type="evidence" value="ECO:0007669"/>
    <property type="project" value="UniProtKB-UniRule"/>
</dbReference>
<evidence type="ECO:0000256" key="2">
    <source>
        <dbReference type="ARBA" id="ARBA00022793"/>
    </source>
</evidence>
<dbReference type="InterPro" id="IPR000183">
    <property type="entry name" value="Orn/DAP/Arg_de-COase"/>
</dbReference>
<feature type="binding site" evidence="5">
    <location>
        <position position="305"/>
    </location>
    <ligand>
        <name>substrate</name>
    </ligand>
</feature>
<dbReference type="Pfam" id="PF00278">
    <property type="entry name" value="Orn_DAP_Arg_deC"/>
    <property type="match status" value="1"/>
</dbReference>
<reference evidence="12" key="1">
    <citation type="submission" date="2016-11" db="EMBL/GenBank/DDBJ databases">
        <authorList>
            <person name="Varghese N."/>
            <person name="Submissions S."/>
        </authorList>
    </citation>
    <scope>NUCLEOTIDE SEQUENCE [LARGE SCALE GENOMIC DNA]</scope>
    <source>
        <strain evidence="12">DSM 27370</strain>
    </source>
</reference>
<dbReference type="InterPro" id="IPR029066">
    <property type="entry name" value="PLP-binding_barrel"/>
</dbReference>
<dbReference type="NCBIfam" id="TIGR01048">
    <property type="entry name" value="lysA"/>
    <property type="match status" value="1"/>
</dbReference>
<comment type="catalytic activity">
    <reaction evidence="5 8">
        <text>meso-2,6-diaminopimelate + H(+) = L-lysine + CO2</text>
        <dbReference type="Rhea" id="RHEA:15101"/>
        <dbReference type="ChEBI" id="CHEBI:15378"/>
        <dbReference type="ChEBI" id="CHEBI:16526"/>
        <dbReference type="ChEBI" id="CHEBI:32551"/>
        <dbReference type="ChEBI" id="CHEBI:57791"/>
        <dbReference type="EC" id="4.1.1.20"/>
    </reaction>
</comment>
<feature type="binding site" evidence="5">
    <location>
        <position position="269"/>
    </location>
    <ligand>
        <name>substrate</name>
    </ligand>
</feature>
<dbReference type="AlphaFoldDB" id="A0A1M5BCP4"/>
<feature type="binding site" evidence="5">
    <location>
        <position position="309"/>
    </location>
    <ligand>
        <name>substrate</name>
    </ligand>
</feature>
<keyword evidence="5 8" id="KW-0457">Lysine biosynthesis</keyword>
<feature type="modified residue" description="N6-(pyridoxal phosphate)lysine" evidence="5 7">
    <location>
        <position position="49"/>
    </location>
</feature>
<dbReference type="PANTHER" id="PTHR43727:SF2">
    <property type="entry name" value="GROUP IV DECARBOXYLASE"/>
    <property type="match status" value="1"/>
</dbReference>
<dbReference type="OrthoDB" id="9802241at2"/>
<dbReference type="InterPro" id="IPR022643">
    <property type="entry name" value="De-COase2_C"/>
</dbReference>
<comment type="function">
    <text evidence="5">Specifically catalyzes the decarboxylation of meso-diaminopimelate (meso-DAP) to L-lysine.</text>
</comment>
<feature type="binding site" evidence="5">
    <location>
        <position position="363"/>
    </location>
    <ligand>
        <name>substrate</name>
    </ligand>
</feature>
<dbReference type="PROSITE" id="PS00878">
    <property type="entry name" value="ODR_DC_2_1"/>
    <property type="match status" value="1"/>
</dbReference>
<dbReference type="SUPFAM" id="SSF50621">
    <property type="entry name" value="Alanine racemase C-terminal domain-like"/>
    <property type="match status" value="1"/>
</dbReference>
<evidence type="ECO:0000313" key="12">
    <source>
        <dbReference type="Proteomes" id="UP000184480"/>
    </source>
</evidence>
<sequence length="385" mass="42919">MTKGTFPVESFKGIETPFYYYDIDLLKKTLSIVKELTHKYGYHQHYAVKANANHKILQLIAAAGFGADCVSGNEVKAAISAGFPCSKIVFAGVGKTDKEINLGIDYNIFCFNVESLPELEVINELAEKKGKKVSVAIRINPNVDAHTHEYITTGLNENKFGFSMSSLDKVFDKIKTLQNIELIGLHFHIGSQITEVETFEPLCERINELQNQCEAKGIQLKNINVGGGLGIDYDDPNANPVPPFEAYFELFHKNLELRKDQMVHFELGRSIVAQCGALISRVTYVKEGDSKKFVILDAGMTDLIRPALYQAYHKVENISSDLPIEKYDVVGPICESSDSFVKDYELNGTKRGDLVALRSAGAYGEIMASQYNCREIPKAYFSDKL</sequence>
<dbReference type="CDD" id="cd06828">
    <property type="entry name" value="PLPDE_III_DapDC"/>
    <property type="match status" value="1"/>
</dbReference>
<protein>
    <recommendedName>
        <fullName evidence="5 6">Diaminopimelate decarboxylase</fullName>
        <shortName evidence="5">DAP decarboxylase</shortName>
        <shortName evidence="5">DAPDC</shortName>
        <ecNumber evidence="5 6">4.1.1.20</ecNumber>
    </recommendedName>
</protein>
<gene>
    <name evidence="5" type="primary">lysA</name>
    <name evidence="11" type="ORF">SAMN05444362_10624</name>
</gene>
<dbReference type="Gene3D" id="3.20.20.10">
    <property type="entry name" value="Alanine racemase"/>
    <property type="match status" value="1"/>
</dbReference>
<dbReference type="HAMAP" id="MF_02120">
    <property type="entry name" value="LysA"/>
    <property type="match status" value="1"/>
</dbReference>
<evidence type="ECO:0000259" key="9">
    <source>
        <dbReference type="Pfam" id="PF00278"/>
    </source>
</evidence>
<dbReference type="RefSeq" id="WP_062183437.1">
    <property type="nucleotide sequence ID" value="NZ_BBXL01000021.1"/>
</dbReference>
<dbReference type="FunFam" id="3.20.20.10:FF:000003">
    <property type="entry name" value="Diaminopimelate decarboxylase"/>
    <property type="match status" value="1"/>
</dbReference>
<keyword evidence="3 5" id="KW-0663">Pyridoxal phosphate</keyword>
<evidence type="ECO:0000313" key="11">
    <source>
        <dbReference type="EMBL" id="SHF40269.1"/>
    </source>
</evidence>
<evidence type="ECO:0000256" key="4">
    <source>
        <dbReference type="ARBA" id="ARBA00023239"/>
    </source>
</evidence>
<dbReference type="InterPro" id="IPR009006">
    <property type="entry name" value="Ala_racemase/Decarboxylase_C"/>
</dbReference>
<dbReference type="PRINTS" id="PR01181">
    <property type="entry name" value="DAPDCRBXLASE"/>
</dbReference>
<keyword evidence="5" id="KW-0028">Amino-acid biosynthesis</keyword>
<dbReference type="InterPro" id="IPR022653">
    <property type="entry name" value="De-COase2_pyr-phos_BS"/>
</dbReference>
<keyword evidence="12" id="KW-1185">Reference proteome</keyword>
<evidence type="ECO:0000256" key="7">
    <source>
        <dbReference type="PIRSR" id="PIRSR600183-50"/>
    </source>
</evidence>
<comment type="similarity">
    <text evidence="5">Belongs to the Orn/Lys/Arg decarboxylase class-II family. LysA subfamily.</text>
</comment>
<dbReference type="SUPFAM" id="SSF51419">
    <property type="entry name" value="PLP-binding barrel"/>
    <property type="match status" value="1"/>
</dbReference>
<keyword evidence="2 5" id="KW-0210">Decarboxylase</keyword>